<gene>
    <name evidence="2" type="ORF">GCM10010466_48520</name>
</gene>
<dbReference type="EMBL" id="BAAAUT010000043">
    <property type="protein sequence ID" value="GAA3151774.1"/>
    <property type="molecule type" value="Genomic_DNA"/>
</dbReference>
<organism evidence="2 3">
    <name type="scientific">Planomonospora alba</name>
    <dbReference type="NCBI Taxonomy" id="161354"/>
    <lineage>
        <taxon>Bacteria</taxon>
        <taxon>Bacillati</taxon>
        <taxon>Actinomycetota</taxon>
        <taxon>Actinomycetes</taxon>
        <taxon>Streptosporangiales</taxon>
        <taxon>Streptosporangiaceae</taxon>
        <taxon>Planomonospora</taxon>
    </lineage>
</organism>
<sequence>MILDRNNTEAGSAGNESDDFAELRRFLFGSVPEPTGEESRNMFARTFSAEDADLSLLPEPDAFDHVPEDGPAPDDAGSGPFGADGTDGAQDPWESSGADGDPYTPDGDHGDHGDHGGHDDHEDWDVFGGDV</sequence>
<feature type="region of interest" description="Disordered" evidence="1">
    <location>
        <begin position="51"/>
        <end position="131"/>
    </location>
</feature>
<proteinExistence type="predicted"/>
<feature type="compositionally biased region" description="Basic and acidic residues" evidence="1">
    <location>
        <begin position="106"/>
        <end position="121"/>
    </location>
</feature>
<protein>
    <submittedName>
        <fullName evidence="2">Uncharacterized protein</fullName>
    </submittedName>
</protein>
<evidence type="ECO:0000313" key="2">
    <source>
        <dbReference type="EMBL" id="GAA3151774.1"/>
    </source>
</evidence>
<accession>A0ABP6NL05</accession>
<feature type="region of interest" description="Disordered" evidence="1">
    <location>
        <begin position="1"/>
        <end position="21"/>
    </location>
</feature>
<reference evidence="3" key="1">
    <citation type="journal article" date="2019" name="Int. J. Syst. Evol. Microbiol.">
        <title>The Global Catalogue of Microorganisms (GCM) 10K type strain sequencing project: providing services to taxonomists for standard genome sequencing and annotation.</title>
        <authorList>
            <consortium name="The Broad Institute Genomics Platform"/>
            <consortium name="The Broad Institute Genome Sequencing Center for Infectious Disease"/>
            <person name="Wu L."/>
            <person name="Ma J."/>
        </authorList>
    </citation>
    <scope>NUCLEOTIDE SEQUENCE [LARGE SCALE GENOMIC DNA]</scope>
    <source>
        <strain evidence="3">JCM 9373</strain>
    </source>
</reference>
<name>A0ABP6NL05_9ACTN</name>
<dbReference type="Proteomes" id="UP001500320">
    <property type="component" value="Unassembled WGS sequence"/>
</dbReference>
<keyword evidence="3" id="KW-1185">Reference proteome</keyword>
<comment type="caution">
    <text evidence="2">The sequence shown here is derived from an EMBL/GenBank/DDBJ whole genome shotgun (WGS) entry which is preliminary data.</text>
</comment>
<evidence type="ECO:0000313" key="3">
    <source>
        <dbReference type="Proteomes" id="UP001500320"/>
    </source>
</evidence>
<evidence type="ECO:0000256" key="1">
    <source>
        <dbReference type="SAM" id="MobiDB-lite"/>
    </source>
</evidence>